<name>A0A4Q9MDC2_9APHY</name>
<evidence type="ECO:0000313" key="3">
    <source>
        <dbReference type="EMBL" id="TBU24577.1"/>
    </source>
</evidence>
<sequence length="208" mass="22928">MNGAHIFKRSVAVFDAQSTDRGERAKARSVTATFDILRHYCQIDQRIIENMSGMDDPENGMLLAASCHLAFDAFKWCLIPTETDNHYKIRIYVPSDMGAQTKKTHTTFKDHSPEWPMDNPEDSSSRNLRSGKRTHDKLGVALPNPQLLRLHAALTGVLRLSGAAEIFDRIISSDGSDGPAVPSADGTTFYKSIVVDSSAYGQSAEIVE</sequence>
<evidence type="ECO:0000259" key="2">
    <source>
        <dbReference type="Pfam" id="PF13391"/>
    </source>
</evidence>
<dbReference type="OrthoDB" id="2757744at2759"/>
<accession>A0A4Q9MDC2</accession>
<dbReference type="Proteomes" id="UP000292957">
    <property type="component" value="Unassembled WGS sequence"/>
</dbReference>
<proteinExistence type="predicted"/>
<gene>
    <name evidence="3" type="ORF">BD311DRAFT_671600</name>
</gene>
<dbReference type="AlphaFoldDB" id="A0A4Q9MDC2"/>
<dbReference type="Pfam" id="PF13391">
    <property type="entry name" value="HNH_2"/>
    <property type="match status" value="1"/>
</dbReference>
<feature type="domain" description="HNH nuclease" evidence="2">
    <location>
        <begin position="3"/>
        <end position="78"/>
    </location>
</feature>
<evidence type="ECO:0000256" key="1">
    <source>
        <dbReference type="SAM" id="MobiDB-lite"/>
    </source>
</evidence>
<organism evidence="3">
    <name type="scientific">Dichomitus squalens</name>
    <dbReference type="NCBI Taxonomy" id="114155"/>
    <lineage>
        <taxon>Eukaryota</taxon>
        <taxon>Fungi</taxon>
        <taxon>Dikarya</taxon>
        <taxon>Basidiomycota</taxon>
        <taxon>Agaricomycotina</taxon>
        <taxon>Agaricomycetes</taxon>
        <taxon>Polyporales</taxon>
        <taxon>Polyporaceae</taxon>
        <taxon>Dichomitus</taxon>
    </lineage>
</organism>
<dbReference type="InterPro" id="IPR003615">
    <property type="entry name" value="HNH_nuc"/>
</dbReference>
<protein>
    <recommendedName>
        <fullName evidence="2">HNH nuclease domain-containing protein</fullName>
    </recommendedName>
</protein>
<feature type="region of interest" description="Disordered" evidence="1">
    <location>
        <begin position="104"/>
        <end position="132"/>
    </location>
</feature>
<dbReference type="EMBL" id="ML143477">
    <property type="protein sequence ID" value="TBU24577.1"/>
    <property type="molecule type" value="Genomic_DNA"/>
</dbReference>
<reference evidence="3" key="1">
    <citation type="submission" date="2019-01" db="EMBL/GenBank/DDBJ databases">
        <title>Draft genome sequences of three monokaryotic isolates of the white-rot basidiomycete fungus Dichomitus squalens.</title>
        <authorList>
            <consortium name="DOE Joint Genome Institute"/>
            <person name="Lopez S.C."/>
            <person name="Andreopoulos B."/>
            <person name="Pangilinan J."/>
            <person name="Lipzen A."/>
            <person name="Riley R."/>
            <person name="Ahrendt S."/>
            <person name="Ng V."/>
            <person name="Barry K."/>
            <person name="Daum C."/>
            <person name="Grigoriev I.V."/>
            <person name="Hilden K.S."/>
            <person name="Makela M.R."/>
            <person name="de Vries R.P."/>
        </authorList>
    </citation>
    <scope>NUCLEOTIDE SEQUENCE [LARGE SCALE GENOMIC DNA]</scope>
    <source>
        <strain evidence="3">OM18370.1</strain>
    </source>
</reference>